<gene>
    <name evidence="8" type="ORF">THAR02_03893</name>
</gene>
<dbReference type="Proteomes" id="UP000034112">
    <property type="component" value="Unassembled WGS sequence"/>
</dbReference>
<accession>A0A0F9XV67</accession>
<comment type="subcellular location">
    <subcellularLocation>
        <location evidence="1">Endomembrane system</location>
        <topology evidence="1">Multi-pass membrane protein</topology>
    </subcellularLocation>
</comment>
<feature type="region of interest" description="Disordered" evidence="5">
    <location>
        <begin position="245"/>
        <end position="273"/>
    </location>
</feature>
<feature type="transmembrane region" description="Helical" evidence="6">
    <location>
        <begin position="134"/>
        <end position="152"/>
    </location>
</feature>
<dbReference type="AlphaFoldDB" id="A0A0F9XV67"/>
<dbReference type="OMA" id="YRSQHRI"/>
<feature type="transmembrane region" description="Helical" evidence="6">
    <location>
        <begin position="63"/>
        <end position="81"/>
    </location>
</feature>
<evidence type="ECO:0000256" key="5">
    <source>
        <dbReference type="SAM" id="MobiDB-lite"/>
    </source>
</evidence>
<dbReference type="InterPro" id="IPR050911">
    <property type="entry name" value="DRAM/TMEM150_Autophagy_Mod"/>
</dbReference>
<sequence length="273" mass="31136">MAAKGFVSYWILPVFSALVWLGMLLGLLLYWVVDTNSEHYSYMDSDDNIAFISDIGASKLKPLFIAGSAVTTVFLNLSFAAERLLRHNGRLVPNTTVKEKVLSVISIIFAIIGMCGLILLSIFDTHHHHKLHDIFLFLFIAGYIISAIFICWEYQQLGLYNRQHRILRISFWVKLTFVIVEFILAIIFVSTNWSDNENVAAVFEWIIAFIFTFYILSFVIDLLPAVHTKAPASRFSKALEHEMESAGSQDGNSGHMGSYRNDYGRNNNRYTFQ</sequence>
<feature type="compositionally biased region" description="Low complexity" evidence="5">
    <location>
        <begin position="259"/>
        <end position="273"/>
    </location>
</feature>
<dbReference type="EMBL" id="JOKZ01000091">
    <property type="protein sequence ID" value="KKP03978.1"/>
    <property type="molecule type" value="Genomic_DNA"/>
</dbReference>
<evidence type="ECO:0000256" key="2">
    <source>
        <dbReference type="ARBA" id="ARBA00022692"/>
    </source>
</evidence>
<keyword evidence="2 6" id="KW-0812">Transmembrane</keyword>
<dbReference type="GO" id="GO:0012505">
    <property type="term" value="C:endomembrane system"/>
    <property type="evidence" value="ECO:0007669"/>
    <property type="project" value="UniProtKB-SubCell"/>
</dbReference>
<proteinExistence type="predicted"/>
<dbReference type="PANTHER" id="PTHR21324">
    <property type="entry name" value="FASTING-INDUCIBLE INTEGRAL MEMBRANE PROTEIN TM6P1-RELATED"/>
    <property type="match status" value="1"/>
</dbReference>
<name>A0A0F9XV67_TRIHA</name>
<evidence type="ECO:0000313" key="9">
    <source>
        <dbReference type="Proteomes" id="UP000034112"/>
    </source>
</evidence>
<dbReference type="GO" id="GO:0005886">
    <property type="term" value="C:plasma membrane"/>
    <property type="evidence" value="ECO:0007669"/>
    <property type="project" value="TreeGrafter"/>
</dbReference>
<keyword evidence="3 6" id="KW-1133">Transmembrane helix</keyword>
<dbReference type="OrthoDB" id="10032492at2759"/>
<feature type="transmembrane region" description="Helical" evidence="6">
    <location>
        <begin position="205"/>
        <end position="226"/>
    </location>
</feature>
<reference evidence="9" key="1">
    <citation type="journal article" date="2015" name="Genome Announc.">
        <title>Draft whole-genome sequence of the biocontrol agent Trichoderma harzianum T6776.</title>
        <authorList>
            <person name="Baroncelli R."/>
            <person name="Piaggeschi G."/>
            <person name="Fiorini L."/>
            <person name="Bertolini E."/>
            <person name="Zapparata A."/>
            <person name="Pe M.E."/>
            <person name="Sarrocco S."/>
            <person name="Vannacci G."/>
        </authorList>
    </citation>
    <scope>NUCLEOTIDE SEQUENCE [LARGE SCALE GENOMIC DNA]</scope>
    <source>
        <strain evidence="9">T6776</strain>
    </source>
</reference>
<evidence type="ECO:0000259" key="7">
    <source>
        <dbReference type="Pfam" id="PF10277"/>
    </source>
</evidence>
<feature type="transmembrane region" description="Helical" evidence="6">
    <location>
        <begin position="7"/>
        <end position="33"/>
    </location>
</feature>
<evidence type="ECO:0000256" key="1">
    <source>
        <dbReference type="ARBA" id="ARBA00004127"/>
    </source>
</evidence>
<feature type="domain" description="CWH43-like N-terminal" evidence="7">
    <location>
        <begin position="9"/>
        <end position="223"/>
    </location>
</feature>
<keyword evidence="4 6" id="KW-0472">Membrane</keyword>
<comment type="caution">
    <text evidence="8">The sequence shown here is derived from an EMBL/GenBank/DDBJ whole genome shotgun (WGS) entry which is preliminary data.</text>
</comment>
<dbReference type="Pfam" id="PF10277">
    <property type="entry name" value="Frag1"/>
    <property type="match status" value="1"/>
</dbReference>
<dbReference type="InterPro" id="IPR019402">
    <property type="entry name" value="CWH43_N"/>
</dbReference>
<evidence type="ECO:0000256" key="4">
    <source>
        <dbReference type="ARBA" id="ARBA00023136"/>
    </source>
</evidence>
<evidence type="ECO:0000256" key="3">
    <source>
        <dbReference type="ARBA" id="ARBA00022989"/>
    </source>
</evidence>
<organism evidence="8 9">
    <name type="scientific">Trichoderma harzianum</name>
    <name type="common">Hypocrea lixii</name>
    <dbReference type="NCBI Taxonomy" id="5544"/>
    <lineage>
        <taxon>Eukaryota</taxon>
        <taxon>Fungi</taxon>
        <taxon>Dikarya</taxon>
        <taxon>Ascomycota</taxon>
        <taxon>Pezizomycotina</taxon>
        <taxon>Sordariomycetes</taxon>
        <taxon>Hypocreomycetidae</taxon>
        <taxon>Hypocreales</taxon>
        <taxon>Hypocreaceae</taxon>
        <taxon>Trichoderma</taxon>
    </lineage>
</organism>
<dbReference type="PANTHER" id="PTHR21324:SF2">
    <property type="entry name" value="EG:22E5.9 PROTEIN"/>
    <property type="match status" value="1"/>
</dbReference>
<feature type="transmembrane region" description="Helical" evidence="6">
    <location>
        <begin position="172"/>
        <end position="193"/>
    </location>
</feature>
<feature type="transmembrane region" description="Helical" evidence="6">
    <location>
        <begin position="101"/>
        <end position="122"/>
    </location>
</feature>
<protein>
    <submittedName>
        <fullName evidence="8">FK506 suppressor Sfk1</fullName>
    </submittedName>
</protein>
<evidence type="ECO:0000256" key="6">
    <source>
        <dbReference type="SAM" id="Phobius"/>
    </source>
</evidence>
<evidence type="ECO:0000313" key="8">
    <source>
        <dbReference type="EMBL" id="KKP03978.1"/>
    </source>
</evidence>